<dbReference type="GO" id="GO:0035556">
    <property type="term" value="P:intracellular signal transduction"/>
    <property type="evidence" value="ECO:0007669"/>
    <property type="project" value="InterPro"/>
</dbReference>
<sequence>MWKVRKYEFVFNTIHLAITCALHIQEILQSSKSHVKLLSRGKMSISAGNITFSVIGDERARHFIVGGAPLIEARKAKKVCIPGDLVLASSAWDHCTPCNYEYVIKDSCNVKIASVIEHPMRHRERIRDPHVQPSIMNNSDVSFESRRQTDILESRVTSNESGKLSDNLNITKRFSSVEEHDIGYEIFTGRISVAEATRRKLGIHLRTFMLKPVLQQIAKDEPLENLSELRRVTVVSINMIPEKCAIFELITLLDECFMTLNRIIPNDMGCKVTLLDKDVLFLIVFGLRGYETQYHCKNGITSAMKMLKALKSIPGVKTVSIGVTTGMVFCGVIGHAVRKQYAILGGAVEKAPKIMFGYSDKVICEFDTILHSKLPKSKFISQGIKELKGYGSCHIYQFIDDPLKSEIMEHTGNLQYDYPILGRFQELELFLDVLDDIGVINRLYYGILIRGKSRTGKSRILDAYAAIIRSRRLMSINLSLQAIYEQKPLSVIYRILVNIVGVTDCDTIQERERVLIRKLAPIVPENSLCYLNTLLRVNFQLSDEYCADNDWSRHVKTMEIFDSILGKFNERKCILLDNVQFLDRMSWQYICRALTNDNIVLAMTILESDSGISQVSSDIIGHPKLFKCSLSEWDSKQNVAFACQLMNVRAIPKKLEKDLKNHNDKTPGWCEAYVTLVLQNKALNFLHLSSAEARQKLLTFPPVSLINKKPKDFLPEEVIVSSPLTDKGRVFVCLLNRKYNDVPRNLSKADDIMIKVYTNLNPYEQELLKCAATLGYVFTRNMLQSVMFNYTVQHTNSAIAELIRIQILECASIQRPNISGGDPYCYFEDRLTFSDSHHLLLCACHPTFNESEENVPNYARCKLLEFKVHAFREILLQQILPHQFLEFHTKAVKFYEKYARKCSGCGSGTFCKTPGKQQKLKVAIEKMSPKISLGRTQSASTNSNVERKRYQKRSFFSVGGTEFLDMEHDLRKISILPTVLDQEPDDFSAMSTEYSSVTYVKRRKNRNSWKICCFTRNKRLVYPSATGTDPSLNSQLKLFGSVDFRNCQCNYIINCIYWKLLYHAKHLGEAYVMLGKFLEAKESYLQALNLRSIKFPMEQPLLCFNSLHENWKLWLQRECSDYPNYRRLHSDKAATICQTCSLLRSLSNLYRREENWKLANLAALQSLNKSFEYSTSFIDTCESYLTAVTTYRELGDLNMSKKLERIILKIMKTKGWWTNVEEIVKTAEVYMSIFYNRILRGELRLSLIVGFKVLRIAAALHLSRMKLSIIPLLVQIMIKTKRVHEAVDLMQLLSFLAEEDIDKTAFTWYYALCLDFILDVGIIIETYEDCSSFAQKLLKESNSGCYTARDPDSLKRLLTGLWSWQLRMGKLVIDDIVYYPESYLKDMKHHNFSRILTVCKVLECYLIVVTRCINMKKAAILMELRTGINLLIRQLNGISKVSSFVKPRLYLLKSYLAAIRGCDTTVRIYLSKGKKYALLQENQMMTAWIKQNTLTWQHRRDVLSQVWVEQVGFGKTFDSHQIYNFNIGDWSAILYQLPIPEKHF</sequence>
<dbReference type="Proteomes" id="UP000694920">
    <property type="component" value="Unplaced"/>
</dbReference>
<organism evidence="5 6">
    <name type="scientific">Cephus cinctus</name>
    <name type="common">Wheat stem sawfly</name>
    <dbReference type="NCBI Taxonomy" id="211228"/>
    <lineage>
        <taxon>Eukaryota</taxon>
        <taxon>Metazoa</taxon>
        <taxon>Ecdysozoa</taxon>
        <taxon>Arthropoda</taxon>
        <taxon>Hexapoda</taxon>
        <taxon>Insecta</taxon>
        <taxon>Pterygota</taxon>
        <taxon>Neoptera</taxon>
        <taxon>Endopterygota</taxon>
        <taxon>Hymenoptera</taxon>
        <taxon>Cephoidea</taxon>
        <taxon>Cephidae</taxon>
        <taxon>Cephus</taxon>
    </lineage>
</organism>
<reference evidence="6" key="1">
    <citation type="submission" date="2025-08" db="UniProtKB">
        <authorList>
            <consortium name="RefSeq"/>
        </authorList>
    </citation>
    <scope>IDENTIFICATION</scope>
</reference>
<dbReference type="PROSITE" id="PS50125">
    <property type="entry name" value="GUANYLATE_CYCLASE_2"/>
    <property type="match status" value="1"/>
</dbReference>
<name>A0AAJ7BVA0_CEPCN</name>
<protein>
    <submittedName>
        <fullName evidence="6">Adenylate cyclase type 10</fullName>
    </submittedName>
</protein>
<dbReference type="GO" id="GO:0004016">
    <property type="term" value="F:adenylate cyclase activity"/>
    <property type="evidence" value="ECO:0007669"/>
    <property type="project" value="TreeGrafter"/>
</dbReference>
<dbReference type="InterPro" id="IPR001054">
    <property type="entry name" value="A/G_cyclase"/>
</dbReference>
<evidence type="ECO:0000259" key="4">
    <source>
        <dbReference type="PROSITE" id="PS50125"/>
    </source>
</evidence>
<dbReference type="SUPFAM" id="SSF48452">
    <property type="entry name" value="TPR-like"/>
    <property type="match status" value="1"/>
</dbReference>
<proteinExistence type="predicted"/>
<evidence type="ECO:0000256" key="1">
    <source>
        <dbReference type="ARBA" id="ARBA00022741"/>
    </source>
</evidence>
<feature type="domain" description="Guanylate cyclase" evidence="4">
    <location>
        <begin position="226"/>
        <end position="355"/>
    </location>
</feature>
<keyword evidence="1" id="KW-0547">Nucleotide-binding</keyword>
<dbReference type="InterPro" id="IPR011990">
    <property type="entry name" value="TPR-like_helical_dom_sf"/>
</dbReference>
<evidence type="ECO:0000256" key="3">
    <source>
        <dbReference type="ARBA" id="ARBA00023239"/>
    </source>
</evidence>
<keyword evidence="5" id="KW-1185">Reference proteome</keyword>
<dbReference type="PANTHER" id="PTHR16305:SF28">
    <property type="entry name" value="GUANYLATE CYCLASE DOMAIN-CONTAINING PROTEIN"/>
    <property type="match status" value="1"/>
</dbReference>
<gene>
    <name evidence="6" type="primary">LOC107267677</name>
</gene>
<dbReference type="InterPro" id="IPR029787">
    <property type="entry name" value="Nucleotide_cyclase"/>
</dbReference>
<evidence type="ECO:0000256" key="2">
    <source>
        <dbReference type="ARBA" id="ARBA00022840"/>
    </source>
</evidence>
<dbReference type="GO" id="GO:0009190">
    <property type="term" value="P:cyclic nucleotide biosynthetic process"/>
    <property type="evidence" value="ECO:0007669"/>
    <property type="project" value="InterPro"/>
</dbReference>
<dbReference type="GO" id="GO:0005524">
    <property type="term" value="F:ATP binding"/>
    <property type="evidence" value="ECO:0007669"/>
    <property type="project" value="UniProtKB-KW"/>
</dbReference>
<accession>A0AAJ7BVA0</accession>
<evidence type="ECO:0000313" key="5">
    <source>
        <dbReference type="Proteomes" id="UP000694920"/>
    </source>
</evidence>
<dbReference type="Gene3D" id="3.30.70.1230">
    <property type="entry name" value="Nucleotide cyclase"/>
    <property type="match status" value="2"/>
</dbReference>
<keyword evidence="3" id="KW-0456">Lyase</keyword>
<dbReference type="Pfam" id="PF00211">
    <property type="entry name" value="Guanylate_cyc"/>
    <property type="match status" value="1"/>
</dbReference>
<dbReference type="GO" id="GO:0005737">
    <property type="term" value="C:cytoplasm"/>
    <property type="evidence" value="ECO:0007669"/>
    <property type="project" value="TreeGrafter"/>
</dbReference>
<dbReference type="PANTHER" id="PTHR16305">
    <property type="entry name" value="TESTICULAR SOLUBLE ADENYLYL CYCLASE"/>
    <property type="match status" value="1"/>
</dbReference>
<dbReference type="GeneID" id="107267677"/>
<evidence type="ECO:0000313" key="6">
    <source>
        <dbReference type="RefSeq" id="XP_015595139.1"/>
    </source>
</evidence>
<dbReference type="RefSeq" id="XP_015595139.1">
    <property type="nucleotide sequence ID" value="XM_015739653.2"/>
</dbReference>
<keyword evidence="2" id="KW-0067">ATP-binding</keyword>
<dbReference type="SUPFAM" id="SSF55073">
    <property type="entry name" value="Nucleotide cyclase"/>
    <property type="match status" value="2"/>
</dbReference>
<dbReference type="KEGG" id="ccin:107267677"/>